<reference evidence="4" key="1">
    <citation type="journal article" date="2019" name="Emerg. Microbes Infect.">
        <title>Comprehensive subspecies identification of 175 nontuberculous mycobacteria species based on 7547 genomic profiles.</title>
        <authorList>
            <person name="Matsumoto Y."/>
            <person name="Kinjo T."/>
            <person name="Motooka D."/>
            <person name="Nabeya D."/>
            <person name="Jung N."/>
            <person name="Uechi K."/>
            <person name="Horii T."/>
            <person name="Iida T."/>
            <person name="Fujita J."/>
            <person name="Nakamura S."/>
        </authorList>
    </citation>
    <scope>NUCLEOTIDE SEQUENCE [LARGE SCALE GENOMIC DNA]</scope>
    <source>
        <strain evidence="4">JCM 13671</strain>
    </source>
</reference>
<dbReference type="InterPro" id="IPR057169">
    <property type="entry name" value="DUF7847"/>
</dbReference>
<evidence type="ECO:0000256" key="1">
    <source>
        <dbReference type="SAM" id="MobiDB-lite"/>
    </source>
</evidence>
<evidence type="ECO:0000256" key="2">
    <source>
        <dbReference type="SAM" id="Phobius"/>
    </source>
</evidence>
<feature type="region of interest" description="Disordered" evidence="1">
    <location>
        <begin position="1"/>
        <end position="70"/>
    </location>
</feature>
<protein>
    <submittedName>
        <fullName evidence="4">Membrane protein</fullName>
    </submittedName>
</protein>
<reference evidence="4" key="2">
    <citation type="submission" date="2020-02" db="EMBL/GenBank/DDBJ databases">
        <authorList>
            <person name="Matsumoto Y."/>
            <person name="Motooka D."/>
            <person name="Nakamura S."/>
        </authorList>
    </citation>
    <scope>NUCLEOTIDE SEQUENCE</scope>
    <source>
        <strain evidence="4">JCM 13671</strain>
    </source>
</reference>
<evidence type="ECO:0000313" key="4">
    <source>
        <dbReference type="EMBL" id="BBZ36868.1"/>
    </source>
</evidence>
<evidence type="ECO:0000259" key="3">
    <source>
        <dbReference type="Pfam" id="PF25231"/>
    </source>
</evidence>
<feature type="transmembrane region" description="Helical" evidence="2">
    <location>
        <begin position="351"/>
        <end position="381"/>
    </location>
</feature>
<dbReference type="Proteomes" id="UP000466931">
    <property type="component" value="Chromosome"/>
</dbReference>
<feature type="transmembrane region" description="Helical" evidence="2">
    <location>
        <begin position="308"/>
        <end position="339"/>
    </location>
</feature>
<feature type="domain" description="DUF7847" evidence="3">
    <location>
        <begin position="114"/>
        <end position="382"/>
    </location>
</feature>
<name>A0A7I7Y5A6_9MYCO</name>
<keyword evidence="2" id="KW-0472">Membrane</keyword>
<dbReference type="Pfam" id="PF25231">
    <property type="entry name" value="DUF7847"/>
    <property type="match status" value="1"/>
</dbReference>
<feature type="transmembrane region" description="Helical" evidence="2">
    <location>
        <begin position="130"/>
        <end position="150"/>
    </location>
</feature>
<gene>
    <name evidence="4" type="ORF">MCNF_54730</name>
</gene>
<feature type="transmembrane region" description="Helical" evidence="2">
    <location>
        <begin position="223"/>
        <end position="252"/>
    </location>
</feature>
<feature type="transmembrane region" description="Helical" evidence="2">
    <location>
        <begin position="181"/>
        <end position="203"/>
    </location>
</feature>
<proteinExistence type="predicted"/>
<accession>A0A7I7Y5A6</accession>
<keyword evidence="2" id="KW-0812">Transmembrane</keyword>
<organism evidence="4 5">
    <name type="scientific">Mycolicibacterium confluentis</name>
    <dbReference type="NCBI Taxonomy" id="28047"/>
    <lineage>
        <taxon>Bacteria</taxon>
        <taxon>Bacillati</taxon>
        <taxon>Actinomycetota</taxon>
        <taxon>Actinomycetes</taxon>
        <taxon>Mycobacteriales</taxon>
        <taxon>Mycobacteriaceae</taxon>
        <taxon>Mycolicibacterium</taxon>
    </lineage>
</organism>
<feature type="transmembrane region" description="Helical" evidence="2">
    <location>
        <begin position="258"/>
        <end position="288"/>
    </location>
</feature>
<evidence type="ECO:0000313" key="5">
    <source>
        <dbReference type="Proteomes" id="UP000466931"/>
    </source>
</evidence>
<dbReference type="EMBL" id="AP022612">
    <property type="protein sequence ID" value="BBZ36868.1"/>
    <property type="molecule type" value="Genomic_DNA"/>
</dbReference>
<keyword evidence="5" id="KW-1185">Reference proteome</keyword>
<keyword evidence="2" id="KW-1133">Transmembrane helix</keyword>
<sequence length="417" mass="42766">MTMPPQGQGWPPPEYSGGEPSGYGAGYPPPGYPPPGYPPQPPPGYGPPPPGYAPPAGSAPPPGYGPPPGYTPPGYTLPGYGPPPGYGAAAGYPPPQLELKPGVIPLRPLTLSDIFNGAVGYVRTNPKATLGLTTIVVLISQIIALAVQLGPMRTVAEMDPEDAGFGTAFAAAIWSELPGTIVTLLASTVLTGMLTVVIGRAIFGTSITIGEAWQRIRGRLLPLLGVTLVLLGVVLAALAALVLITTMFIAAAGPVGGVVIGIPLALAAIAGGLWFAVMTLFAPATVVLEHQPVMASISRSFALVRGSFWRILGIWLLTALITYIIAFAVGIPFAIAGLLMGGLTSTSGSSFIGAMILASIGGIIGQIITTPFTAGVTVLLYTDRRIRAEAFDLALKTGATANPADPGSTDHLWLVRR</sequence>
<dbReference type="AlphaFoldDB" id="A0A7I7Y5A6"/>
<feature type="compositionally biased region" description="Pro residues" evidence="1">
    <location>
        <begin position="27"/>
        <end position="70"/>
    </location>
</feature>